<dbReference type="Pfam" id="PF13400">
    <property type="entry name" value="Tad"/>
    <property type="match status" value="1"/>
</dbReference>
<dbReference type="InterPro" id="IPR028087">
    <property type="entry name" value="Tad_N"/>
</dbReference>
<dbReference type="Gene3D" id="3.40.50.410">
    <property type="entry name" value="von Willebrand factor, type A domain"/>
    <property type="match status" value="1"/>
</dbReference>
<sequence>MFERHNGAVPHHPRPFLSRLIANRRGNALPMLALILSLLMAFVGCAVDGARMYMVNARLQQACDAGVLAGRKAMTDTSTGNTTLDASATAAANAFFANNIRTGWYGITSLGFTPAKTADAQVSGTASAVVPMTLMRAFGYSSITLNAVCQATYQISDTDVIFVLDTTGSMACLPSDDTTTCNNYVNSVTATAYTRPADGTGSGNTSTAGYPGSTAYYVPEKSGSRIAALRSAVLSFYDTMAASIDVNTRVRYGFVTYTSTVNSGRAIMDINPAYMVGGLGSVNTSWNYQTRVLTGTGFSFYCFCTLPNWQYQQSPQLLTTFVTGAPTVDPTKYVSTSDAWEGCIEEAYTTPGATSFSTTSLPNDLNPDLKPGSDIRTQWKPMWTAVTYVRNNYNSTATATSSGDTSNSPNLDQAAYYKAGYISCGKPVSRLAVMTRTQVSNYVNATDFRPIGGTYHDIGMIWGTRMISPNGIFAADTAAATGHDAPKRIIVFLTDGDMAPSQYIYGSYGVEYYDQRVSGGDLANLKNYHNARFLAACAAAKAKNISVWTVALGMSSTNELTQCATSPSQALSTTSGSGLSAQFATIASKIAKLRISK</sequence>
<keyword evidence="4" id="KW-1185">Reference proteome</keyword>
<name>A0ABY7TW50_9SPHN</name>
<dbReference type="InterPro" id="IPR036465">
    <property type="entry name" value="vWFA_dom_sf"/>
</dbReference>
<dbReference type="Proteomes" id="UP001218231">
    <property type="component" value="Chromosome"/>
</dbReference>
<keyword evidence="1" id="KW-0472">Membrane</keyword>
<feature type="domain" description="Putative Flp pilus-assembly TadG-like N-terminal" evidence="2">
    <location>
        <begin position="26"/>
        <end position="70"/>
    </location>
</feature>
<evidence type="ECO:0000259" key="2">
    <source>
        <dbReference type="Pfam" id="PF13400"/>
    </source>
</evidence>
<evidence type="ECO:0000313" key="4">
    <source>
        <dbReference type="Proteomes" id="UP001218231"/>
    </source>
</evidence>
<dbReference type="SUPFAM" id="SSF53300">
    <property type="entry name" value="vWA-like"/>
    <property type="match status" value="1"/>
</dbReference>
<protein>
    <submittedName>
        <fullName evidence="3">Pilus assembly protein</fullName>
    </submittedName>
</protein>
<keyword evidence="1" id="KW-0812">Transmembrane</keyword>
<accession>A0ABY7TW50</accession>
<dbReference type="EMBL" id="CP117417">
    <property type="protein sequence ID" value="WCT77480.1"/>
    <property type="molecule type" value="Genomic_DNA"/>
</dbReference>
<proteinExistence type="predicted"/>
<keyword evidence="1" id="KW-1133">Transmembrane helix</keyword>
<evidence type="ECO:0000256" key="1">
    <source>
        <dbReference type="SAM" id="Phobius"/>
    </source>
</evidence>
<feature type="transmembrane region" description="Helical" evidence="1">
    <location>
        <begin position="28"/>
        <end position="50"/>
    </location>
</feature>
<gene>
    <name evidence="3" type="ORF">PQ457_00345</name>
</gene>
<organism evidence="3 4">
    <name type="scientific">Novosphingobium humi</name>
    <dbReference type="NCBI Taxonomy" id="2282397"/>
    <lineage>
        <taxon>Bacteria</taxon>
        <taxon>Pseudomonadati</taxon>
        <taxon>Pseudomonadota</taxon>
        <taxon>Alphaproteobacteria</taxon>
        <taxon>Sphingomonadales</taxon>
        <taxon>Sphingomonadaceae</taxon>
        <taxon>Novosphingobium</taxon>
    </lineage>
</organism>
<dbReference type="RefSeq" id="WP_273617852.1">
    <property type="nucleotide sequence ID" value="NZ_CP117417.1"/>
</dbReference>
<evidence type="ECO:0000313" key="3">
    <source>
        <dbReference type="EMBL" id="WCT77480.1"/>
    </source>
</evidence>
<reference evidence="3 4" key="1">
    <citation type="submission" date="2023-02" db="EMBL/GenBank/DDBJ databases">
        <title>Genome sequence of Novosphingobium humi KACC 19094.</title>
        <authorList>
            <person name="Kim S."/>
            <person name="Heo J."/>
            <person name="Kwon S.-W."/>
        </authorList>
    </citation>
    <scope>NUCLEOTIDE SEQUENCE [LARGE SCALE GENOMIC DNA]</scope>
    <source>
        <strain evidence="3 4">KACC 19094</strain>
    </source>
</reference>